<comment type="caution">
    <text evidence="2">The sequence shown here is derived from an EMBL/GenBank/DDBJ whole genome shotgun (WGS) entry which is preliminary data.</text>
</comment>
<proteinExistence type="predicted"/>
<dbReference type="Proteomes" id="UP000648984">
    <property type="component" value="Unassembled WGS sequence"/>
</dbReference>
<evidence type="ECO:0000259" key="1">
    <source>
        <dbReference type="Pfam" id="PF01609"/>
    </source>
</evidence>
<reference evidence="2 3" key="1">
    <citation type="submission" date="2019-12" db="EMBL/GenBank/DDBJ databases">
        <title>Comparative genomics gives insights into the taxonomy of the Azoarcus-Aromatoleum group and reveals separate origins of nif in the plant-associated Azoarcus and non-plant-associated Aromatoleum sub-groups.</title>
        <authorList>
            <person name="Lafos M."/>
            <person name="Maluk M."/>
            <person name="Batista M."/>
            <person name="Junghare M."/>
            <person name="Carmona M."/>
            <person name="Faoro H."/>
            <person name="Cruz L.M."/>
            <person name="Battistoni F."/>
            <person name="De Souza E."/>
            <person name="Pedrosa F."/>
            <person name="Chen W.-M."/>
            <person name="Poole P.S."/>
            <person name="Dixon R.A."/>
            <person name="James E.K."/>
        </authorList>
    </citation>
    <scope>NUCLEOTIDE SEQUENCE [LARGE SCALE GENOMIC DNA]</scope>
    <source>
        <strain evidence="2 3">22Lin</strain>
    </source>
</reference>
<feature type="domain" description="Transposase IS4-like" evidence="1">
    <location>
        <begin position="24"/>
        <end position="117"/>
    </location>
</feature>
<dbReference type="EMBL" id="WTVQ01000058">
    <property type="protein sequence ID" value="NMG77315.1"/>
    <property type="molecule type" value="Genomic_DNA"/>
</dbReference>
<evidence type="ECO:0000313" key="3">
    <source>
        <dbReference type="Proteomes" id="UP000648984"/>
    </source>
</evidence>
<evidence type="ECO:0000313" key="2">
    <source>
        <dbReference type="EMBL" id="NMG77315.1"/>
    </source>
</evidence>
<name>A0ABX1QI87_9RHOO</name>
<dbReference type="RefSeq" id="WP_169262446.1">
    <property type="nucleotide sequence ID" value="NZ_WTVQ01000058.1"/>
</dbReference>
<dbReference type="Pfam" id="PF01609">
    <property type="entry name" value="DDE_Tnp_1"/>
    <property type="match status" value="1"/>
</dbReference>
<protein>
    <submittedName>
        <fullName evidence="2">Transposase</fullName>
    </submittedName>
</protein>
<dbReference type="InterPro" id="IPR002559">
    <property type="entry name" value="Transposase_11"/>
</dbReference>
<gene>
    <name evidence="2" type="ORF">GPA25_21420</name>
</gene>
<organism evidence="2 3">
    <name type="scientific">Aromatoleum diolicum</name>
    <dbReference type="NCBI Taxonomy" id="75796"/>
    <lineage>
        <taxon>Bacteria</taxon>
        <taxon>Pseudomonadati</taxon>
        <taxon>Pseudomonadota</taxon>
        <taxon>Betaproteobacteria</taxon>
        <taxon>Rhodocyclales</taxon>
        <taxon>Rhodocyclaceae</taxon>
        <taxon>Aromatoleum</taxon>
    </lineage>
</organism>
<sequence length="122" mass="13451">MCPTHWPAIWNWSGCSSTRPLIQTARQIADIDCAQEWVADLRCGALLADKGYDANSLVETIEASGAQAVIPPRSNRITLASTIRGGSARLTPMSAQRRTTVWVLAEREIPVSCRRWRPATFA</sequence>
<accession>A0ABX1QI87</accession>
<keyword evidence="3" id="KW-1185">Reference proteome</keyword>